<keyword evidence="4 8" id="KW-0812">Transmembrane</keyword>
<dbReference type="Pfam" id="PF01130">
    <property type="entry name" value="CD36"/>
    <property type="match status" value="1"/>
</dbReference>
<feature type="transmembrane region" description="Helical" evidence="8">
    <location>
        <begin position="35"/>
        <end position="55"/>
    </location>
</feature>
<evidence type="ECO:0000313" key="10">
    <source>
        <dbReference type="Proteomes" id="UP000475862"/>
    </source>
</evidence>
<evidence type="ECO:0000256" key="5">
    <source>
        <dbReference type="ARBA" id="ARBA00022989"/>
    </source>
</evidence>
<evidence type="ECO:0000256" key="7">
    <source>
        <dbReference type="ARBA" id="ARBA00023180"/>
    </source>
</evidence>
<dbReference type="GO" id="GO:0005737">
    <property type="term" value="C:cytoplasm"/>
    <property type="evidence" value="ECO:0007669"/>
    <property type="project" value="TreeGrafter"/>
</dbReference>
<keyword evidence="3" id="KW-1003">Cell membrane</keyword>
<dbReference type="PANTHER" id="PTHR11923:SF67">
    <property type="entry name" value="RE68569P"/>
    <property type="match status" value="1"/>
</dbReference>
<dbReference type="GO" id="GO:0005886">
    <property type="term" value="C:plasma membrane"/>
    <property type="evidence" value="ECO:0007669"/>
    <property type="project" value="UniProtKB-SubCell"/>
</dbReference>
<dbReference type="Proteomes" id="UP000475862">
    <property type="component" value="Unassembled WGS sequence"/>
</dbReference>
<evidence type="ECO:0000256" key="3">
    <source>
        <dbReference type="ARBA" id="ARBA00022475"/>
    </source>
</evidence>
<reference evidence="9 10" key="1">
    <citation type="submission" date="2019-08" db="EMBL/GenBank/DDBJ databases">
        <title>The genome of the soybean aphid Biotype 1, its phylome, world population structure and adaptation to the North American continent.</title>
        <authorList>
            <person name="Giordano R."/>
            <person name="Donthu R.K."/>
            <person name="Hernandez A.G."/>
            <person name="Wright C.L."/>
            <person name="Zimin A.V."/>
        </authorList>
    </citation>
    <scope>NUCLEOTIDE SEQUENCE [LARGE SCALE GENOMIC DNA]</scope>
    <source>
        <tissue evidence="9">Whole aphids</tissue>
    </source>
</reference>
<accession>A0A6G0T111</accession>
<evidence type="ECO:0000256" key="6">
    <source>
        <dbReference type="ARBA" id="ARBA00023136"/>
    </source>
</evidence>
<name>A0A6G0T111_APHGL</name>
<keyword evidence="6 8" id="KW-0472">Membrane</keyword>
<evidence type="ECO:0000256" key="8">
    <source>
        <dbReference type="SAM" id="Phobius"/>
    </source>
</evidence>
<keyword evidence="7" id="KW-0325">Glycoprotein</keyword>
<sequence length="538" mass="61653">MHFTDDRRNTDRIEKRTMVIMKSLKIFLKRFRHGLISSMLIGVFALVLSTLIAVFDPYRLLLNWKLVLVEGSEAFELWKTPQATVYVKVYIFNVTNHEDFLAGIDKKLRFQEVGPYIYREKMEHNNVTFNDNGTFTIAPGFSLRWVPELNTVTEDDVLILPNIALLGFANFFADTSLITRMSVNLLIHQTKSTAFLRQTVKEFLFNYDSPLVSIGHKFLPSWISFDKLGILDRMYDLTGDSTTIFTGSDDVSKSGTIDNYNGRPYLPHWPSPPCNKVSGSSDGTKFPSMSSNDTEVLFFSKTLCRAIPMVRSSELIIHDGIPVHKYMFKNGSFDNGADNPENKCFCRYNKCLKSGLMDVTDCSYGFPIALSYPHFYKSDPSLLNAVDGLNPDEKLHESHFLINQESGTPTQMYLRMQINIPVGEVSTMANSERFSNLVVPLVWSEIAFDTLPRYLLIRFFVYLNFGPIFFVVLKYLLLVVGVAFVILTVITSLYMTIDNELEYRESSAWRHENQTLMDDVQRRDATQTDTDTCRPTRR</sequence>
<dbReference type="PRINTS" id="PR01609">
    <property type="entry name" value="CD36FAMILY"/>
</dbReference>
<evidence type="ECO:0008006" key="11">
    <source>
        <dbReference type="Google" id="ProtNLM"/>
    </source>
</evidence>
<organism evidence="9 10">
    <name type="scientific">Aphis glycines</name>
    <name type="common">Soybean aphid</name>
    <dbReference type="NCBI Taxonomy" id="307491"/>
    <lineage>
        <taxon>Eukaryota</taxon>
        <taxon>Metazoa</taxon>
        <taxon>Ecdysozoa</taxon>
        <taxon>Arthropoda</taxon>
        <taxon>Hexapoda</taxon>
        <taxon>Insecta</taxon>
        <taxon>Pterygota</taxon>
        <taxon>Neoptera</taxon>
        <taxon>Paraneoptera</taxon>
        <taxon>Hemiptera</taxon>
        <taxon>Sternorrhyncha</taxon>
        <taxon>Aphidomorpha</taxon>
        <taxon>Aphidoidea</taxon>
        <taxon>Aphididae</taxon>
        <taxon>Aphidini</taxon>
        <taxon>Aphis</taxon>
        <taxon>Aphis</taxon>
    </lineage>
</organism>
<evidence type="ECO:0000256" key="4">
    <source>
        <dbReference type="ARBA" id="ARBA00022692"/>
    </source>
</evidence>
<keyword evidence="5 8" id="KW-1133">Transmembrane helix</keyword>
<comment type="subcellular location">
    <subcellularLocation>
        <location evidence="1">Cell membrane</location>
    </subcellularLocation>
</comment>
<dbReference type="AlphaFoldDB" id="A0A6G0T111"/>
<keyword evidence="10" id="KW-1185">Reference proteome</keyword>
<protein>
    <recommendedName>
        <fullName evidence="11">Scavenger receptor class B member 1</fullName>
    </recommendedName>
</protein>
<feature type="transmembrane region" description="Helical" evidence="8">
    <location>
        <begin position="455"/>
        <end position="472"/>
    </location>
</feature>
<comment type="similarity">
    <text evidence="2">Belongs to the CD36 family.</text>
</comment>
<gene>
    <name evidence="9" type="ORF">AGLY_015437</name>
</gene>
<feature type="transmembrane region" description="Helical" evidence="8">
    <location>
        <begin position="478"/>
        <end position="497"/>
    </location>
</feature>
<dbReference type="InterPro" id="IPR002159">
    <property type="entry name" value="CD36_fam"/>
</dbReference>
<evidence type="ECO:0000256" key="2">
    <source>
        <dbReference type="ARBA" id="ARBA00010532"/>
    </source>
</evidence>
<comment type="caution">
    <text evidence="9">The sequence shown here is derived from an EMBL/GenBank/DDBJ whole genome shotgun (WGS) entry which is preliminary data.</text>
</comment>
<evidence type="ECO:0000313" key="9">
    <source>
        <dbReference type="EMBL" id="KAE9524192.1"/>
    </source>
</evidence>
<proteinExistence type="inferred from homology"/>
<dbReference type="EMBL" id="VYZN01000071">
    <property type="protein sequence ID" value="KAE9524192.1"/>
    <property type="molecule type" value="Genomic_DNA"/>
</dbReference>
<dbReference type="OrthoDB" id="18585at2759"/>
<dbReference type="GO" id="GO:0005044">
    <property type="term" value="F:scavenger receptor activity"/>
    <property type="evidence" value="ECO:0007669"/>
    <property type="project" value="TreeGrafter"/>
</dbReference>
<evidence type="ECO:0000256" key="1">
    <source>
        <dbReference type="ARBA" id="ARBA00004236"/>
    </source>
</evidence>
<dbReference type="PANTHER" id="PTHR11923">
    <property type="entry name" value="SCAVENGER RECEPTOR CLASS B TYPE-1 SR-B1"/>
    <property type="match status" value="1"/>
</dbReference>